<dbReference type="InterPro" id="IPR036770">
    <property type="entry name" value="Ankyrin_rpt-contain_sf"/>
</dbReference>
<evidence type="ECO:0000256" key="1">
    <source>
        <dbReference type="SAM" id="MobiDB-lite"/>
    </source>
</evidence>
<keyword evidence="4" id="KW-1185">Reference proteome</keyword>
<feature type="region of interest" description="Disordered" evidence="1">
    <location>
        <begin position="464"/>
        <end position="507"/>
    </location>
</feature>
<proteinExistence type="predicted"/>
<dbReference type="GeneID" id="92051728"/>
<dbReference type="Gene3D" id="1.25.40.20">
    <property type="entry name" value="Ankyrin repeat-containing domain"/>
    <property type="match status" value="1"/>
</dbReference>
<reference evidence="3 4" key="1">
    <citation type="submission" date="2023-01" db="EMBL/GenBank/DDBJ databases">
        <title>Analysis of 21 Apiospora genomes using comparative genomics revels a genus with tremendous synthesis potential of carbohydrate active enzymes and secondary metabolites.</title>
        <authorList>
            <person name="Sorensen T."/>
        </authorList>
    </citation>
    <scope>NUCLEOTIDE SEQUENCE [LARGE SCALE GENOMIC DNA]</scope>
    <source>
        <strain evidence="3 4">CBS 114990</strain>
    </source>
</reference>
<organism evidence="3 4">
    <name type="scientific">Apiospora hydei</name>
    <dbReference type="NCBI Taxonomy" id="1337664"/>
    <lineage>
        <taxon>Eukaryota</taxon>
        <taxon>Fungi</taxon>
        <taxon>Dikarya</taxon>
        <taxon>Ascomycota</taxon>
        <taxon>Pezizomycotina</taxon>
        <taxon>Sordariomycetes</taxon>
        <taxon>Xylariomycetidae</taxon>
        <taxon>Amphisphaeriales</taxon>
        <taxon>Apiosporaceae</taxon>
        <taxon>Apiospora</taxon>
    </lineage>
</organism>
<evidence type="ECO:0000313" key="4">
    <source>
        <dbReference type="Proteomes" id="UP001433268"/>
    </source>
</evidence>
<name>A0ABR1UU80_9PEZI</name>
<accession>A0ABR1UU80</accession>
<dbReference type="Proteomes" id="UP001433268">
    <property type="component" value="Unassembled WGS sequence"/>
</dbReference>
<comment type="caution">
    <text evidence="3">The sequence shown here is derived from an EMBL/GenBank/DDBJ whole genome shotgun (WGS) entry which is preliminary data.</text>
</comment>
<dbReference type="RefSeq" id="XP_066660856.1">
    <property type="nucleotide sequence ID" value="XM_066818668.1"/>
</dbReference>
<gene>
    <name evidence="3" type="ORF">PG997_014354</name>
</gene>
<sequence length="507" mass="57267">MSLLLTLPPELVMLIQECLTSQDRFALAATCTALNVLGDSRVIYKQVAMEERRFDEARLRLQILGEQYRGLNFGFWKQTPWPEARAANLAKFDPDGDQYAGVLGFFEFVDKCVGQWGNEWPSKYWPETYNRPLIYNAITQCQDMKVVEDIFDAYLRWYPAAIHGTKHGRLERAVTGTLYEPHEDACPEDPPVYLACELNRVDVLDLLHKKEWISIWSKATGLSIVKLVRRADAWGQFTVSGPYADFREDVSLWLAERNLGFPTKPEGLAGPDLSDAARKNHLRLVRFLIEHLKTKLSPDEYRAALTRALYAAIKGGNDLHWQRWPGTRNRERVDYYFRGPHDEVFETLLAAGARLEPQDPDREEDKGLLAGAVEFEALNVSWLLRRQMVEGSTDHRDVRAALHEAIRYGSWRSPARLEFFKAIYPANAHLACDPARLTTPEDREAATRGAPGWLHRGNARLRGRNGLLRGGSAHRGRGGARARGREAGPHAGTPERGGVGVCAGERA</sequence>
<evidence type="ECO:0000259" key="2">
    <source>
        <dbReference type="SMART" id="SM00256"/>
    </source>
</evidence>
<evidence type="ECO:0000313" key="3">
    <source>
        <dbReference type="EMBL" id="KAK8062257.1"/>
    </source>
</evidence>
<dbReference type="InterPro" id="IPR001810">
    <property type="entry name" value="F-box_dom"/>
</dbReference>
<dbReference type="InterPro" id="IPR036047">
    <property type="entry name" value="F-box-like_dom_sf"/>
</dbReference>
<feature type="compositionally biased region" description="Basic residues" evidence="1">
    <location>
        <begin position="472"/>
        <end position="482"/>
    </location>
</feature>
<protein>
    <recommendedName>
        <fullName evidence="2">F-box domain-containing protein</fullName>
    </recommendedName>
</protein>
<dbReference type="EMBL" id="JAQQWN010000010">
    <property type="protein sequence ID" value="KAK8062257.1"/>
    <property type="molecule type" value="Genomic_DNA"/>
</dbReference>
<feature type="domain" description="F-box" evidence="2">
    <location>
        <begin position="7"/>
        <end position="47"/>
    </location>
</feature>
<dbReference type="SUPFAM" id="SSF81383">
    <property type="entry name" value="F-box domain"/>
    <property type="match status" value="1"/>
</dbReference>
<dbReference type="SMART" id="SM00256">
    <property type="entry name" value="FBOX"/>
    <property type="match status" value="1"/>
</dbReference>